<comment type="function">
    <text evidence="1">Mediates high-affinity intracellular uptake of the rare oligo-element molybdenum.</text>
</comment>
<protein>
    <recommendedName>
        <fullName evidence="3">Molybdate-anion transporter</fullName>
    </recommendedName>
    <alternativeName>
        <fullName evidence="10">Major facilitator superfamily domain-containing protein 5</fullName>
    </alternativeName>
    <alternativeName>
        <fullName evidence="11">Molybdate transporter 2 homolog</fullName>
    </alternativeName>
</protein>
<keyword evidence="6 12" id="KW-0812">Transmembrane</keyword>
<keyword evidence="7 12" id="KW-1133">Transmembrane helix</keyword>
<evidence type="ECO:0000313" key="13">
    <source>
        <dbReference type="EnsemblPlants" id="AET4Gv20791600.2"/>
    </source>
</evidence>
<dbReference type="Pfam" id="PF05631">
    <property type="entry name" value="MFS_5"/>
    <property type="match status" value="1"/>
</dbReference>
<evidence type="ECO:0000256" key="10">
    <source>
        <dbReference type="ARBA" id="ARBA00030646"/>
    </source>
</evidence>
<evidence type="ECO:0000256" key="7">
    <source>
        <dbReference type="ARBA" id="ARBA00022989"/>
    </source>
</evidence>
<dbReference type="Proteomes" id="UP000015105">
    <property type="component" value="Chromosome 4D"/>
</dbReference>
<reference evidence="13" key="4">
    <citation type="submission" date="2019-03" db="UniProtKB">
        <authorList>
            <consortium name="EnsemblPlants"/>
        </authorList>
    </citation>
    <scope>IDENTIFICATION</scope>
</reference>
<reference evidence="14" key="2">
    <citation type="journal article" date="2017" name="Nat. Plants">
        <title>The Aegilops tauschii genome reveals multiple impacts of transposons.</title>
        <authorList>
            <person name="Zhao G."/>
            <person name="Zou C."/>
            <person name="Li K."/>
            <person name="Wang K."/>
            <person name="Li T."/>
            <person name="Gao L."/>
            <person name="Zhang X."/>
            <person name="Wang H."/>
            <person name="Yang Z."/>
            <person name="Liu X."/>
            <person name="Jiang W."/>
            <person name="Mao L."/>
            <person name="Kong X."/>
            <person name="Jiao Y."/>
            <person name="Jia J."/>
        </authorList>
    </citation>
    <scope>NUCLEOTIDE SEQUENCE [LARGE SCALE GENOMIC DNA]</scope>
    <source>
        <strain evidence="14">cv. AL8/78</strain>
    </source>
</reference>
<evidence type="ECO:0000313" key="14">
    <source>
        <dbReference type="Proteomes" id="UP000015105"/>
    </source>
</evidence>
<feature type="transmembrane region" description="Helical" evidence="12">
    <location>
        <begin position="121"/>
        <end position="144"/>
    </location>
</feature>
<keyword evidence="9 12" id="KW-0472">Membrane</keyword>
<proteinExistence type="predicted"/>
<evidence type="ECO:0000256" key="4">
    <source>
        <dbReference type="ARBA" id="ARBA00022448"/>
    </source>
</evidence>
<evidence type="ECO:0000256" key="9">
    <source>
        <dbReference type="ARBA" id="ARBA00023136"/>
    </source>
</evidence>
<evidence type="ECO:0000256" key="5">
    <source>
        <dbReference type="ARBA" id="ARBA00022475"/>
    </source>
</evidence>
<dbReference type="GO" id="GO:0005886">
    <property type="term" value="C:plasma membrane"/>
    <property type="evidence" value="ECO:0007669"/>
    <property type="project" value="UniProtKB-SubCell"/>
</dbReference>
<name>A0A453J3T6_AEGTS</name>
<accession>A0A453J3T6</accession>
<dbReference type="GO" id="GO:0006811">
    <property type="term" value="P:monoatomic ion transport"/>
    <property type="evidence" value="ECO:0007669"/>
    <property type="project" value="UniProtKB-KW"/>
</dbReference>
<dbReference type="GO" id="GO:0015098">
    <property type="term" value="F:molybdate ion transmembrane transporter activity"/>
    <property type="evidence" value="ECO:0007669"/>
    <property type="project" value="InterPro"/>
</dbReference>
<evidence type="ECO:0000256" key="1">
    <source>
        <dbReference type="ARBA" id="ARBA00003019"/>
    </source>
</evidence>
<comment type="subcellular location">
    <subcellularLocation>
        <location evidence="2">Cell membrane</location>
        <topology evidence="2">Multi-pass membrane protein</topology>
    </subcellularLocation>
</comment>
<evidence type="ECO:0000256" key="8">
    <source>
        <dbReference type="ARBA" id="ARBA00023065"/>
    </source>
</evidence>
<dbReference type="Gramene" id="AET4Gv20791600.2">
    <property type="protein sequence ID" value="AET4Gv20791600.2"/>
    <property type="gene ID" value="AET4Gv20791600"/>
</dbReference>
<dbReference type="PANTHER" id="PTHR23516:SF1">
    <property type="entry name" value="MOLYBDATE-ANION TRANSPORTER"/>
    <property type="match status" value="1"/>
</dbReference>
<dbReference type="InterPro" id="IPR036259">
    <property type="entry name" value="MFS_trans_sf"/>
</dbReference>
<dbReference type="InterPro" id="IPR008509">
    <property type="entry name" value="MOT2/MFSD5"/>
</dbReference>
<keyword evidence="5" id="KW-1003">Cell membrane</keyword>
<keyword evidence="8" id="KW-0406">Ion transport</keyword>
<organism evidence="13 14">
    <name type="scientific">Aegilops tauschii subsp. strangulata</name>
    <name type="common">Goatgrass</name>
    <dbReference type="NCBI Taxonomy" id="200361"/>
    <lineage>
        <taxon>Eukaryota</taxon>
        <taxon>Viridiplantae</taxon>
        <taxon>Streptophyta</taxon>
        <taxon>Embryophyta</taxon>
        <taxon>Tracheophyta</taxon>
        <taxon>Spermatophyta</taxon>
        <taxon>Magnoliopsida</taxon>
        <taxon>Liliopsida</taxon>
        <taxon>Poales</taxon>
        <taxon>Poaceae</taxon>
        <taxon>BOP clade</taxon>
        <taxon>Pooideae</taxon>
        <taxon>Triticodae</taxon>
        <taxon>Triticeae</taxon>
        <taxon>Triticinae</taxon>
        <taxon>Aegilops</taxon>
    </lineage>
</organism>
<evidence type="ECO:0000256" key="11">
    <source>
        <dbReference type="ARBA" id="ARBA00032555"/>
    </source>
</evidence>
<sequence>RWRFSTTWCSGAWRRWWQAGAGQERQGPRRNPHRIQRLQEQLRPAGDWLQGPYMYYLYSQYGFDKGDIGRLFVAGFGSSMLFGTIVGSLADRQGRKRACITYCITYILSCITKHSPHYRVLLGRILGGVATSLLFSAFESWLVAEHNKRGYDPQWLSI</sequence>
<evidence type="ECO:0000256" key="12">
    <source>
        <dbReference type="SAM" id="Phobius"/>
    </source>
</evidence>
<dbReference type="Gene3D" id="1.20.1250.20">
    <property type="entry name" value="MFS general substrate transporter like domains"/>
    <property type="match status" value="1"/>
</dbReference>
<dbReference type="PANTHER" id="PTHR23516">
    <property type="entry name" value="SAM (S-ADENOSYL METHIONINE) TRANSPORTER"/>
    <property type="match status" value="1"/>
</dbReference>
<dbReference type="AlphaFoldDB" id="A0A453J3T6"/>
<feature type="transmembrane region" description="Helical" evidence="12">
    <location>
        <begin position="68"/>
        <end position="90"/>
    </location>
</feature>
<dbReference type="EnsemblPlants" id="AET4Gv20791600.2">
    <property type="protein sequence ID" value="AET4Gv20791600.2"/>
    <property type="gene ID" value="AET4Gv20791600"/>
</dbReference>
<evidence type="ECO:0000256" key="6">
    <source>
        <dbReference type="ARBA" id="ARBA00022692"/>
    </source>
</evidence>
<reference evidence="14" key="1">
    <citation type="journal article" date="2014" name="Science">
        <title>Ancient hybridizations among the ancestral genomes of bread wheat.</title>
        <authorList>
            <consortium name="International Wheat Genome Sequencing Consortium,"/>
            <person name="Marcussen T."/>
            <person name="Sandve S.R."/>
            <person name="Heier L."/>
            <person name="Spannagl M."/>
            <person name="Pfeifer M."/>
            <person name="Jakobsen K.S."/>
            <person name="Wulff B.B."/>
            <person name="Steuernagel B."/>
            <person name="Mayer K.F."/>
            <person name="Olsen O.A."/>
        </authorList>
    </citation>
    <scope>NUCLEOTIDE SEQUENCE [LARGE SCALE GENOMIC DNA]</scope>
    <source>
        <strain evidence="14">cv. AL8/78</strain>
    </source>
</reference>
<keyword evidence="14" id="KW-1185">Reference proteome</keyword>
<dbReference type="SUPFAM" id="SSF103473">
    <property type="entry name" value="MFS general substrate transporter"/>
    <property type="match status" value="1"/>
</dbReference>
<reference evidence="13" key="5">
    <citation type="journal article" date="2021" name="G3 (Bethesda)">
        <title>Aegilops tauschii genome assembly Aet v5.0 features greater sequence contiguity and improved annotation.</title>
        <authorList>
            <person name="Wang L."/>
            <person name="Zhu T."/>
            <person name="Rodriguez J.C."/>
            <person name="Deal K.R."/>
            <person name="Dubcovsky J."/>
            <person name="McGuire P.E."/>
            <person name="Lux T."/>
            <person name="Spannagl M."/>
            <person name="Mayer K.F.X."/>
            <person name="Baldrich P."/>
            <person name="Meyers B.C."/>
            <person name="Huo N."/>
            <person name="Gu Y.Q."/>
            <person name="Zhou H."/>
            <person name="Devos K.M."/>
            <person name="Bennetzen J.L."/>
            <person name="Unver T."/>
            <person name="Budak H."/>
            <person name="Gulick P.J."/>
            <person name="Galiba G."/>
            <person name="Kalapos B."/>
            <person name="Nelson D.R."/>
            <person name="Li P."/>
            <person name="You F.M."/>
            <person name="Luo M.C."/>
            <person name="Dvorak J."/>
        </authorList>
    </citation>
    <scope>NUCLEOTIDE SEQUENCE [LARGE SCALE GENOMIC DNA]</scope>
    <source>
        <strain evidence="13">cv. AL8/78</strain>
    </source>
</reference>
<keyword evidence="4" id="KW-0813">Transport</keyword>
<evidence type="ECO:0000256" key="3">
    <source>
        <dbReference type="ARBA" id="ARBA00021242"/>
    </source>
</evidence>
<reference evidence="13" key="3">
    <citation type="journal article" date="2017" name="Nature">
        <title>Genome sequence of the progenitor of the wheat D genome Aegilops tauschii.</title>
        <authorList>
            <person name="Luo M.C."/>
            <person name="Gu Y.Q."/>
            <person name="Puiu D."/>
            <person name="Wang H."/>
            <person name="Twardziok S.O."/>
            <person name="Deal K.R."/>
            <person name="Huo N."/>
            <person name="Zhu T."/>
            <person name="Wang L."/>
            <person name="Wang Y."/>
            <person name="McGuire P.E."/>
            <person name="Liu S."/>
            <person name="Long H."/>
            <person name="Ramasamy R.K."/>
            <person name="Rodriguez J.C."/>
            <person name="Van S.L."/>
            <person name="Yuan L."/>
            <person name="Wang Z."/>
            <person name="Xia Z."/>
            <person name="Xiao L."/>
            <person name="Anderson O.D."/>
            <person name="Ouyang S."/>
            <person name="Liang Y."/>
            <person name="Zimin A.V."/>
            <person name="Pertea G."/>
            <person name="Qi P."/>
            <person name="Bennetzen J.L."/>
            <person name="Dai X."/>
            <person name="Dawson M.W."/>
            <person name="Muller H.G."/>
            <person name="Kugler K."/>
            <person name="Rivarola-Duarte L."/>
            <person name="Spannagl M."/>
            <person name="Mayer K.F.X."/>
            <person name="Lu F.H."/>
            <person name="Bevan M.W."/>
            <person name="Leroy P."/>
            <person name="Li P."/>
            <person name="You F.M."/>
            <person name="Sun Q."/>
            <person name="Liu Z."/>
            <person name="Lyons E."/>
            <person name="Wicker T."/>
            <person name="Salzberg S.L."/>
            <person name="Devos K.M."/>
            <person name="Dvorak J."/>
        </authorList>
    </citation>
    <scope>NUCLEOTIDE SEQUENCE [LARGE SCALE GENOMIC DNA]</scope>
    <source>
        <strain evidence="13">cv. AL8/78</strain>
    </source>
</reference>
<evidence type="ECO:0000256" key="2">
    <source>
        <dbReference type="ARBA" id="ARBA00004651"/>
    </source>
</evidence>